<comment type="caution">
    <text evidence="5">The sequence shown here is derived from an EMBL/GenBank/DDBJ whole genome shotgun (WGS) entry which is preliminary data.</text>
</comment>
<keyword evidence="3" id="KW-0547">Nucleotide-binding</keyword>
<dbReference type="EMBL" id="JBFOHK010000002">
    <property type="protein sequence ID" value="MEW9572297.1"/>
    <property type="molecule type" value="Genomic_DNA"/>
</dbReference>
<dbReference type="SUPFAM" id="SSF52210">
    <property type="entry name" value="Succinyl-CoA synthetase domains"/>
    <property type="match status" value="1"/>
</dbReference>
<feature type="domain" description="CoA-binding" evidence="4">
    <location>
        <begin position="5"/>
        <end position="101"/>
    </location>
</feature>
<dbReference type="InterPro" id="IPR033847">
    <property type="entry name" value="Citrt_syn/SCS-alpha_CS"/>
</dbReference>
<evidence type="ECO:0000313" key="5">
    <source>
        <dbReference type="EMBL" id="MEW9572297.1"/>
    </source>
</evidence>
<protein>
    <submittedName>
        <fullName evidence="5">Succinate--CoA ligase subunit alpha</fullName>
        <ecNumber evidence="5">6.2.1.5</ecNumber>
    </submittedName>
</protein>
<dbReference type="Gene3D" id="3.40.50.720">
    <property type="entry name" value="NAD(P)-binding Rossmann-like Domain"/>
    <property type="match status" value="1"/>
</dbReference>
<dbReference type="Proteomes" id="UP001556220">
    <property type="component" value="Unassembled WGS sequence"/>
</dbReference>
<keyword evidence="6" id="KW-1185">Reference proteome</keyword>
<dbReference type="InterPro" id="IPR005811">
    <property type="entry name" value="SUCC_ACL_C"/>
</dbReference>
<dbReference type="Pfam" id="PF00549">
    <property type="entry name" value="Ligase_CoA"/>
    <property type="match status" value="1"/>
</dbReference>
<proteinExistence type="predicted"/>
<sequence>MSGFALHPDMKVIVQGATGRMGSRHAELMKQYGTNIVGGIAGASVRRAESAIPLFDHCADAVAVTGAQASITLVPPMDVLKAVTEALEAGIKLIVSPSEGMPVRDAIVACHRVREHGAHWIGPSTPGLAIPNKLKLGFIPDVSLVSGPLGVMSKSGTLSYETCFRLGSRGIGQSTWIGVGGDSVKGSRFAELLPYFHRDADTRALLILGEIGGSEEEELAEAIRQLGFAKPVFVLLAGASAPEGVTMGHAGALVQGGRGTVKSKTEALRGAGARVFTRIEDLVNGVLASDV</sequence>
<keyword evidence="1" id="KW-0816">Tricarboxylic acid cycle</keyword>
<dbReference type="SMART" id="SM00881">
    <property type="entry name" value="CoA_binding"/>
    <property type="match status" value="1"/>
</dbReference>
<dbReference type="InterPro" id="IPR017440">
    <property type="entry name" value="Cit_synth/succinyl-CoA_lig_AS"/>
</dbReference>
<reference evidence="5 6" key="1">
    <citation type="submission" date="2024-06" db="EMBL/GenBank/DDBJ databases">
        <authorList>
            <person name="Woo H."/>
        </authorList>
    </citation>
    <scope>NUCLEOTIDE SEQUENCE [LARGE SCALE GENOMIC DNA]</scope>
    <source>
        <strain evidence="5 6">Si-c</strain>
    </source>
</reference>
<dbReference type="InterPro" id="IPR005810">
    <property type="entry name" value="CoA_lig_alpha"/>
</dbReference>
<dbReference type="PROSITE" id="PS00399">
    <property type="entry name" value="SUCCINYL_COA_LIG_2"/>
    <property type="match status" value="1"/>
</dbReference>
<name>A0ABV3QG76_9GAMM</name>
<dbReference type="PROSITE" id="PS01216">
    <property type="entry name" value="SUCCINYL_COA_LIG_1"/>
    <property type="match status" value="1"/>
</dbReference>
<organism evidence="5 6">
    <name type="scientific">Rhodanobacter lycopersici</name>
    <dbReference type="NCBI Taxonomy" id="3162487"/>
    <lineage>
        <taxon>Bacteria</taxon>
        <taxon>Pseudomonadati</taxon>
        <taxon>Pseudomonadota</taxon>
        <taxon>Gammaproteobacteria</taxon>
        <taxon>Lysobacterales</taxon>
        <taxon>Rhodanobacteraceae</taxon>
        <taxon>Rhodanobacter</taxon>
    </lineage>
</organism>
<dbReference type="Pfam" id="PF02629">
    <property type="entry name" value="CoA_binding"/>
    <property type="match status" value="1"/>
</dbReference>
<dbReference type="InterPro" id="IPR003781">
    <property type="entry name" value="CoA-bd"/>
</dbReference>
<dbReference type="PIRSF" id="PIRSF001553">
    <property type="entry name" value="SucCS_alpha"/>
    <property type="match status" value="1"/>
</dbReference>
<evidence type="ECO:0000256" key="2">
    <source>
        <dbReference type="ARBA" id="ARBA00022598"/>
    </source>
</evidence>
<dbReference type="RefSeq" id="WP_367854347.1">
    <property type="nucleotide sequence ID" value="NZ_JBFOHK010000002.1"/>
</dbReference>
<dbReference type="GO" id="GO:0004775">
    <property type="term" value="F:succinate-CoA ligase (ADP-forming) activity"/>
    <property type="evidence" value="ECO:0007669"/>
    <property type="project" value="UniProtKB-EC"/>
</dbReference>
<dbReference type="InterPro" id="IPR036291">
    <property type="entry name" value="NAD(P)-bd_dom_sf"/>
</dbReference>
<gene>
    <name evidence="5" type="ORF">ABQJ54_11090</name>
</gene>
<evidence type="ECO:0000256" key="3">
    <source>
        <dbReference type="ARBA" id="ARBA00022741"/>
    </source>
</evidence>
<dbReference type="EC" id="6.2.1.5" evidence="5"/>
<dbReference type="Gene3D" id="3.40.50.261">
    <property type="entry name" value="Succinyl-CoA synthetase domains"/>
    <property type="match status" value="1"/>
</dbReference>
<accession>A0ABV3QG76</accession>
<keyword evidence="2 5" id="KW-0436">Ligase</keyword>
<evidence type="ECO:0000313" key="6">
    <source>
        <dbReference type="Proteomes" id="UP001556220"/>
    </source>
</evidence>
<evidence type="ECO:0000259" key="4">
    <source>
        <dbReference type="SMART" id="SM00881"/>
    </source>
</evidence>
<evidence type="ECO:0000256" key="1">
    <source>
        <dbReference type="ARBA" id="ARBA00022532"/>
    </source>
</evidence>
<dbReference type="PRINTS" id="PR01798">
    <property type="entry name" value="SCOASYNTHASE"/>
</dbReference>
<dbReference type="SUPFAM" id="SSF51735">
    <property type="entry name" value="NAD(P)-binding Rossmann-fold domains"/>
    <property type="match status" value="1"/>
</dbReference>
<dbReference type="PANTHER" id="PTHR11117">
    <property type="entry name" value="SUCCINYL-COA LIGASE SUBUNIT ALPHA"/>
    <property type="match status" value="1"/>
</dbReference>
<dbReference type="InterPro" id="IPR016102">
    <property type="entry name" value="Succinyl-CoA_synth-like"/>
</dbReference>
<dbReference type="PANTHER" id="PTHR11117:SF2">
    <property type="entry name" value="SUCCINATE--COA LIGASE [ADP_GDP-FORMING] SUBUNIT ALPHA, MITOCHONDRIAL"/>
    <property type="match status" value="1"/>
</dbReference>